<dbReference type="InterPro" id="IPR023393">
    <property type="entry name" value="START-like_dom_sf"/>
</dbReference>
<keyword evidence="3" id="KW-1185">Reference proteome</keyword>
<name>A0ABU8IPB1_9BURK</name>
<sequence length="197" mass="20609">MELTETYTLPIPQQQAWEALNDTEVLRASIPGCDSIEPDGENAYAVALSAAVGPVKARFKGRMEITEIDAPHMYTIVFEGQGGAAGFGKGQTHVKLEPDGDQATKLTYTATAQVGGKLAQIGSRLVDGAARKLAGEFFRRFGEQVTGGADTVRAESADSGDTAAQAGATEGATEGAGDGGSEEPKRKKSWTAWISKS</sequence>
<accession>A0ABU8IPB1</accession>
<dbReference type="CDD" id="cd05018">
    <property type="entry name" value="CoxG"/>
    <property type="match status" value="1"/>
</dbReference>
<organism evidence="2 3">
    <name type="scientific">Paraburkholderia bengalensis</name>
    <dbReference type="NCBI Taxonomy" id="2747562"/>
    <lineage>
        <taxon>Bacteria</taxon>
        <taxon>Pseudomonadati</taxon>
        <taxon>Pseudomonadota</taxon>
        <taxon>Betaproteobacteria</taxon>
        <taxon>Burkholderiales</taxon>
        <taxon>Burkholderiaceae</taxon>
        <taxon>Paraburkholderia</taxon>
    </lineage>
</organism>
<comment type="caution">
    <text evidence="2">The sequence shown here is derived from an EMBL/GenBank/DDBJ whole genome shotgun (WGS) entry which is preliminary data.</text>
</comment>
<feature type="region of interest" description="Disordered" evidence="1">
    <location>
        <begin position="149"/>
        <end position="197"/>
    </location>
</feature>
<dbReference type="RefSeq" id="WP_336597599.1">
    <property type="nucleotide sequence ID" value="NZ_JACFYJ010000009.1"/>
</dbReference>
<evidence type="ECO:0000313" key="2">
    <source>
        <dbReference type="EMBL" id="MEI5997252.1"/>
    </source>
</evidence>
<dbReference type="EMBL" id="JACFYJ010000009">
    <property type="protein sequence ID" value="MEI5997252.1"/>
    <property type="molecule type" value="Genomic_DNA"/>
</dbReference>
<feature type="compositionally biased region" description="Low complexity" evidence="1">
    <location>
        <begin position="160"/>
        <end position="173"/>
    </location>
</feature>
<proteinExistence type="predicted"/>
<dbReference type="InterPro" id="IPR010419">
    <property type="entry name" value="CO_DH_gsu"/>
</dbReference>
<dbReference type="PANTHER" id="PTHR38588">
    <property type="entry name" value="BLL0334 PROTEIN"/>
    <property type="match status" value="1"/>
</dbReference>
<dbReference type="Pfam" id="PF06240">
    <property type="entry name" value="COXG"/>
    <property type="match status" value="1"/>
</dbReference>
<dbReference type="Gene3D" id="3.30.530.20">
    <property type="match status" value="1"/>
</dbReference>
<reference evidence="2 3" key="1">
    <citation type="journal article" date="2022" name="Arch. Microbiol.">
        <title>Paraburkholderia bengalensis sp. nov. isolated from roots of Oryza sativa, IR64.</title>
        <authorList>
            <person name="Nag P."/>
            <person name="Mondal N."/>
            <person name="Sarkar J."/>
            <person name="Das S."/>
        </authorList>
    </citation>
    <scope>NUCLEOTIDE SEQUENCE [LARGE SCALE GENOMIC DNA]</scope>
    <source>
        <strain evidence="2 3">IR64_4_BI</strain>
    </source>
</reference>
<evidence type="ECO:0000256" key="1">
    <source>
        <dbReference type="SAM" id="MobiDB-lite"/>
    </source>
</evidence>
<dbReference type="PANTHER" id="PTHR38588:SF1">
    <property type="entry name" value="BLL0334 PROTEIN"/>
    <property type="match status" value="1"/>
</dbReference>
<dbReference type="SUPFAM" id="SSF55961">
    <property type="entry name" value="Bet v1-like"/>
    <property type="match status" value="1"/>
</dbReference>
<evidence type="ECO:0000313" key="3">
    <source>
        <dbReference type="Proteomes" id="UP001386437"/>
    </source>
</evidence>
<protein>
    <submittedName>
        <fullName evidence="2">Carbon monoxide dehydrogenase subunit G</fullName>
    </submittedName>
</protein>
<gene>
    <name evidence="2" type="ORF">H3V53_08555</name>
</gene>
<dbReference type="Proteomes" id="UP001386437">
    <property type="component" value="Unassembled WGS sequence"/>
</dbReference>